<dbReference type="RefSeq" id="XP_033687370.1">
    <property type="nucleotide sequence ID" value="XM_033825685.1"/>
</dbReference>
<keyword evidence="10" id="KW-1185">Reference proteome</keyword>
<dbReference type="InterPro" id="IPR052337">
    <property type="entry name" value="SAT4-like"/>
</dbReference>
<feature type="transmembrane region" description="Helical" evidence="7">
    <location>
        <begin position="124"/>
        <end position="146"/>
    </location>
</feature>
<feature type="transmembrane region" description="Helical" evidence="7">
    <location>
        <begin position="12"/>
        <end position="34"/>
    </location>
</feature>
<feature type="region of interest" description="Disordered" evidence="6">
    <location>
        <begin position="332"/>
        <end position="373"/>
    </location>
</feature>
<dbReference type="GeneID" id="54579015"/>
<evidence type="ECO:0000256" key="6">
    <source>
        <dbReference type="SAM" id="MobiDB-lite"/>
    </source>
</evidence>
<dbReference type="EMBL" id="ML987192">
    <property type="protein sequence ID" value="KAF2252366.1"/>
    <property type="molecule type" value="Genomic_DNA"/>
</dbReference>
<feature type="transmembrane region" description="Helical" evidence="7">
    <location>
        <begin position="173"/>
        <end position="192"/>
    </location>
</feature>
<proteinExistence type="inferred from homology"/>
<dbReference type="AlphaFoldDB" id="A0A6A6IPN6"/>
<evidence type="ECO:0000259" key="8">
    <source>
        <dbReference type="Pfam" id="PF20684"/>
    </source>
</evidence>
<evidence type="ECO:0000256" key="4">
    <source>
        <dbReference type="ARBA" id="ARBA00023136"/>
    </source>
</evidence>
<evidence type="ECO:0000313" key="10">
    <source>
        <dbReference type="Proteomes" id="UP000800094"/>
    </source>
</evidence>
<dbReference type="OrthoDB" id="5331848at2759"/>
<dbReference type="InterPro" id="IPR049326">
    <property type="entry name" value="Rhodopsin_dom_fungi"/>
</dbReference>
<dbReference type="Pfam" id="PF20684">
    <property type="entry name" value="Fung_rhodopsin"/>
    <property type="match status" value="1"/>
</dbReference>
<sequence>MDLPPNENRGPAAIAVFWTLTGIAGLFVGGRFYARWIIRGIGVDDWMILFTMLLFVITSSMVTNIARHEGFRHLIYVPIENAVPVARSMLLAQVFNICAFGTSKFAVGYQLLRVLQRTSHWRKAFIWTLITLTLIYNVIEAVLTMFQCTPAKAAWDPMVKGKCWSMNTKLANIYAGGVYNVVTDVILAVMPLPVVWKLNIGKQDRIRLCLLLSLAYPYIPSRNHRLSKHAFTDRNPFSAAICGSIKLSYAHTLRNIQDLTWGTYELDVWSGAELFVIVVCCSIPPLNVFWQRIKRGSLYSRGSAILSGSSQNSSGGGNPKSKRHSAYVQVTGPSNAEKATDEEAKVSMGSSSRSRSTTENSASELERGNLGRSLGRIEAVTEITISSKPSNGSMR</sequence>
<name>A0A6A6IPN6_9PLEO</name>
<dbReference type="GO" id="GO:0016020">
    <property type="term" value="C:membrane"/>
    <property type="evidence" value="ECO:0007669"/>
    <property type="project" value="UniProtKB-SubCell"/>
</dbReference>
<evidence type="ECO:0000256" key="3">
    <source>
        <dbReference type="ARBA" id="ARBA00022989"/>
    </source>
</evidence>
<comment type="similarity">
    <text evidence="5">Belongs to the SAT4 family.</text>
</comment>
<organism evidence="9 10">
    <name type="scientific">Trematosphaeria pertusa</name>
    <dbReference type="NCBI Taxonomy" id="390896"/>
    <lineage>
        <taxon>Eukaryota</taxon>
        <taxon>Fungi</taxon>
        <taxon>Dikarya</taxon>
        <taxon>Ascomycota</taxon>
        <taxon>Pezizomycotina</taxon>
        <taxon>Dothideomycetes</taxon>
        <taxon>Pleosporomycetidae</taxon>
        <taxon>Pleosporales</taxon>
        <taxon>Massarineae</taxon>
        <taxon>Trematosphaeriaceae</taxon>
        <taxon>Trematosphaeria</taxon>
    </lineage>
</organism>
<feature type="transmembrane region" description="Helical" evidence="7">
    <location>
        <begin position="46"/>
        <end position="66"/>
    </location>
</feature>
<gene>
    <name evidence="9" type="ORF">BU26DRAFT_479982</name>
</gene>
<protein>
    <recommendedName>
        <fullName evidence="8">Rhodopsin domain-containing protein</fullName>
    </recommendedName>
</protein>
<reference evidence="9" key="1">
    <citation type="journal article" date="2020" name="Stud. Mycol.">
        <title>101 Dothideomycetes genomes: a test case for predicting lifestyles and emergence of pathogens.</title>
        <authorList>
            <person name="Haridas S."/>
            <person name="Albert R."/>
            <person name="Binder M."/>
            <person name="Bloem J."/>
            <person name="Labutti K."/>
            <person name="Salamov A."/>
            <person name="Andreopoulos B."/>
            <person name="Baker S."/>
            <person name="Barry K."/>
            <person name="Bills G."/>
            <person name="Bluhm B."/>
            <person name="Cannon C."/>
            <person name="Castanera R."/>
            <person name="Culley D."/>
            <person name="Daum C."/>
            <person name="Ezra D."/>
            <person name="Gonzalez J."/>
            <person name="Henrissat B."/>
            <person name="Kuo A."/>
            <person name="Liang C."/>
            <person name="Lipzen A."/>
            <person name="Lutzoni F."/>
            <person name="Magnuson J."/>
            <person name="Mondo S."/>
            <person name="Nolan M."/>
            <person name="Ohm R."/>
            <person name="Pangilinan J."/>
            <person name="Park H.-J."/>
            <person name="Ramirez L."/>
            <person name="Alfaro M."/>
            <person name="Sun H."/>
            <person name="Tritt A."/>
            <person name="Yoshinaga Y."/>
            <person name="Zwiers L.-H."/>
            <person name="Turgeon B."/>
            <person name="Goodwin S."/>
            <person name="Spatafora J."/>
            <person name="Crous P."/>
            <person name="Grigoriev I."/>
        </authorList>
    </citation>
    <scope>NUCLEOTIDE SEQUENCE</scope>
    <source>
        <strain evidence="9">CBS 122368</strain>
    </source>
</reference>
<dbReference type="Proteomes" id="UP000800094">
    <property type="component" value="Unassembled WGS sequence"/>
</dbReference>
<evidence type="ECO:0000256" key="7">
    <source>
        <dbReference type="SAM" id="Phobius"/>
    </source>
</evidence>
<comment type="subcellular location">
    <subcellularLocation>
        <location evidence="1">Membrane</location>
        <topology evidence="1">Multi-pass membrane protein</topology>
    </subcellularLocation>
</comment>
<keyword evidence="2 7" id="KW-0812">Transmembrane</keyword>
<feature type="transmembrane region" description="Helical" evidence="7">
    <location>
        <begin position="268"/>
        <end position="290"/>
    </location>
</feature>
<feature type="compositionally biased region" description="Low complexity" evidence="6">
    <location>
        <begin position="350"/>
        <end position="363"/>
    </location>
</feature>
<evidence type="ECO:0000256" key="1">
    <source>
        <dbReference type="ARBA" id="ARBA00004141"/>
    </source>
</evidence>
<evidence type="ECO:0000256" key="2">
    <source>
        <dbReference type="ARBA" id="ARBA00022692"/>
    </source>
</evidence>
<evidence type="ECO:0000256" key="5">
    <source>
        <dbReference type="ARBA" id="ARBA00038359"/>
    </source>
</evidence>
<keyword evidence="3 7" id="KW-1133">Transmembrane helix</keyword>
<evidence type="ECO:0000313" key="9">
    <source>
        <dbReference type="EMBL" id="KAF2252366.1"/>
    </source>
</evidence>
<keyword evidence="4 7" id="KW-0472">Membrane</keyword>
<dbReference type="PANTHER" id="PTHR33048:SF146">
    <property type="entry name" value="INTEGRAL MEMBRANE PROTEIN"/>
    <property type="match status" value="1"/>
</dbReference>
<accession>A0A6A6IPN6</accession>
<dbReference type="PANTHER" id="PTHR33048">
    <property type="entry name" value="PTH11-LIKE INTEGRAL MEMBRANE PROTEIN (AFU_ORTHOLOGUE AFUA_5G11245)"/>
    <property type="match status" value="1"/>
</dbReference>
<feature type="domain" description="Rhodopsin" evidence="8">
    <location>
        <begin position="31"/>
        <end position="291"/>
    </location>
</feature>